<protein>
    <recommendedName>
        <fullName evidence="4">F-box domain-containing protein</fullName>
    </recommendedName>
</protein>
<evidence type="ECO:0000256" key="1">
    <source>
        <dbReference type="SAM" id="MobiDB-lite"/>
    </source>
</evidence>
<sequence length="390" mass="44692">MFDSLAMDPIMNDSQASSKILRIPLEIRDAIYSHLFDLCQRPDDPKLIHPAYDPKASPSKREGSLFTLKYGYNGSLRIKYYNALPKYQLLPILQTCQQIRSEFQGFLHRTLNKEGKNVKPGGKGLRYELNLTSHRLLAYPTWVVLPLPPEEPYNVIDELWVNYEIRDYTQRGGRFYACGGPGTEPHTLFHLLSNFLFHGPQGFYLPAINDPSPDKDGNRPSYNGGRCNPKIKHLILNISFHEASQKIKGMEKLEADVESGKPGAQADLEEVIRAFEESKKDAAGWVEQNVGRMAENNYFDGHVKMISVFFEGLEMWQAEPDWTEDEEDGDDQDYPLTHSITIERGFDRAPDWKENSDFVQYSFIWGPKPESQRGFTDEQQDSSQTDTQIN</sequence>
<name>A0A7C8UQU1_ORBOL</name>
<organism evidence="2 3">
    <name type="scientific">Orbilia oligospora</name>
    <name type="common">Nematode-trapping fungus</name>
    <name type="synonym">Arthrobotrys oligospora</name>
    <dbReference type="NCBI Taxonomy" id="2813651"/>
    <lineage>
        <taxon>Eukaryota</taxon>
        <taxon>Fungi</taxon>
        <taxon>Dikarya</taxon>
        <taxon>Ascomycota</taxon>
        <taxon>Pezizomycotina</taxon>
        <taxon>Orbiliomycetes</taxon>
        <taxon>Orbiliales</taxon>
        <taxon>Orbiliaceae</taxon>
        <taxon>Orbilia</taxon>
    </lineage>
</organism>
<evidence type="ECO:0008006" key="4">
    <source>
        <dbReference type="Google" id="ProtNLM"/>
    </source>
</evidence>
<gene>
    <name evidence="2" type="ORF">TWF106_003312</name>
</gene>
<accession>A0A7C8UQU1</accession>
<feature type="compositionally biased region" description="Low complexity" evidence="1">
    <location>
        <begin position="381"/>
        <end position="390"/>
    </location>
</feature>
<dbReference type="EMBL" id="WIWS01000017">
    <property type="protein sequence ID" value="KAF3224869.1"/>
    <property type="molecule type" value="Genomic_DNA"/>
</dbReference>
<evidence type="ECO:0000313" key="3">
    <source>
        <dbReference type="Proteomes" id="UP000472727"/>
    </source>
</evidence>
<dbReference type="Proteomes" id="UP000472727">
    <property type="component" value="Unassembled WGS sequence"/>
</dbReference>
<feature type="region of interest" description="Disordered" evidence="1">
    <location>
        <begin position="367"/>
        <end position="390"/>
    </location>
</feature>
<proteinExistence type="predicted"/>
<dbReference type="AlphaFoldDB" id="A0A7C8UQU1"/>
<comment type="caution">
    <text evidence="2">The sequence shown here is derived from an EMBL/GenBank/DDBJ whole genome shotgun (WGS) entry which is preliminary data.</text>
</comment>
<reference evidence="2 3" key="1">
    <citation type="submission" date="2019-06" db="EMBL/GenBank/DDBJ databases">
        <authorList>
            <person name="Palmer J.M."/>
        </authorList>
    </citation>
    <scope>NUCLEOTIDE SEQUENCE [LARGE SCALE GENOMIC DNA]</scope>
    <source>
        <strain evidence="2 3">TWF106</strain>
    </source>
</reference>
<evidence type="ECO:0000313" key="2">
    <source>
        <dbReference type="EMBL" id="KAF3224869.1"/>
    </source>
</evidence>